<comment type="caution">
    <text evidence="11">The sequence shown here is derived from an EMBL/GenBank/DDBJ whole genome shotgun (WGS) entry which is preliminary data.</text>
</comment>
<comment type="cofactor">
    <cofactor evidence="3">
        <name>Fe(2+)</name>
        <dbReference type="ChEBI" id="CHEBI:29033"/>
    </cofactor>
</comment>
<evidence type="ECO:0000256" key="1">
    <source>
        <dbReference type="ARBA" id="ARBA00001794"/>
    </source>
</evidence>
<name>A0A813HI65_POLGL</name>
<dbReference type="Proteomes" id="UP000626109">
    <property type="component" value="Unassembled WGS sequence"/>
</dbReference>
<dbReference type="PANTHER" id="PTHR30387:SF2">
    <property type="entry name" value="MANNONATE DEHYDRATASE"/>
    <property type="match status" value="1"/>
</dbReference>
<dbReference type="NCBIfam" id="NF003027">
    <property type="entry name" value="PRK03906.1"/>
    <property type="match status" value="1"/>
</dbReference>
<dbReference type="NCBIfam" id="TIGR00695">
    <property type="entry name" value="uxuA"/>
    <property type="match status" value="1"/>
</dbReference>
<reference evidence="11" key="1">
    <citation type="submission" date="2021-02" db="EMBL/GenBank/DDBJ databases">
        <authorList>
            <person name="Dougan E. K."/>
            <person name="Rhodes N."/>
            <person name="Thang M."/>
            <person name="Chan C."/>
        </authorList>
    </citation>
    <scope>NUCLEOTIDE SEQUENCE</scope>
</reference>
<dbReference type="GO" id="GO:0008198">
    <property type="term" value="F:ferrous iron binding"/>
    <property type="evidence" value="ECO:0007669"/>
    <property type="project" value="TreeGrafter"/>
</dbReference>
<dbReference type="PIRSF" id="PIRSF016049">
    <property type="entry name" value="Man_dehyd"/>
    <property type="match status" value="1"/>
</dbReference>
<accession>A0A813HI65</accession>
<evidence type="ECO:0000256" key="7">
    <source>
        <dbReference type="ARBA" id="ARBA00012927"/>
    </source>
</evidence>
<comment type="pathway">
    <text evidence="5">Carbohydrate metabolism; pentose and glucuronate interconversion.</text>
</comment>
<dbReference type="SUPFAM" id="SSF51658">
    <property type="entry name" value="Xylose isomerase-like"/>
    <property type="match status" value="1"/>
</dbReference>
<evidence type="ECO:0000313" key="11">
    <source>
        <dbReference type="EMBL" id="CAE8637731.1"/>
    </source>
</evidence>
<dbReference type="Pfam" id="PF03786">
    <property type="entry name" value="UxuA"/>
    <property type="match status" value="1"/>
</dbReference>
<dbReference type="HAMAP" id="MF_00106">
    <property type="entry name" value="UxuA"/>
    <property type="match status" value="1"/>
</dbReference>
<dbReference type="EMBL" id="CAJNNV010031758">
    <property type="protein sequence ID" value="CAE8637731.1"/>
    <property type="molecule type" value="Genomic_DNA"/>
</dbReference>
<evidence type="ECO:0000256" key="4">
    <source>
        <dbReference type="ARBA" id="ARBA00002713"/>
    </source>
</evidence>
<evidence type="ECO:0000256" key="10">
    <source>
        <dbReference type="ARBA" id="ARBA00023239"/>
    </source>
</evidence>
<dbReference type="Gene3D" id="3.20.20.150">
    <property type="entry name" value="Divalent-metal-dependent TIM barrel enzymes"/>
    <property type="match status" value="1"/>
</dbReference>
<dbReference type="GO" id="GO:0008927">
    <property type="term" value="F:mannonate dehydratase activity"/>
    <property type="evidence" value="ECO:0007669"/>
    <property type="project" value="UniProtKB-EC"/>
</dbReference>
<dbReference type="GO" id="GO:0042840">
    <property type="term" value="P:D-glucuronate catabolic process"/>
    <property type="evidence" value="ECO:0007669"/>
    <property type="project" value="TreeGrafter"/>
</dbReference>
<dbReference type="Proteomes" id="UP000654075">
    <property type="component" value="Unassembled WGS sequence"/>
</dbReference>
<protein>
    <recommendedName>
        <fullName evidence="7">mannonate dehydratase</fullName>
        <ecNumber evidence="7">4.2.1.8</ecNumber>
    </recommendedName>
</protein>
<dbReference type="OMA" id="ANHLEGD"/>
<dbReference type="InterPro" id="IPR036237">
    <property type="entry name" value="Xyl_isomerase-like_sf"/>
</dbReference>
<evidence type="ECO:0000313" key="13">
    <source>
        <dbReference type="Proteomes" id="UP000654075"/>
    </source>
</evidence>
<proteinExistence type="inferred from homology"/>
<dbReference type="OrthoDB" id="10262655at2759"/>
<keyword evidence="13" id="KW-1185">Reference proteome</keyword>
<organism evidence="11 13">
    <name type="scientific">Polarella glacialis</name>
    <name type="common">Dinoflagellate</name>
    <dbReference type="NCBI Taxonomy" id="89957"/>
    <lineage>
        <taxon>Eukaryota</taxon>
        <taxon>Sar</taxon>
        <taxon>Alveolata</taxon>
        <taxon>Dinophyceae</taxon>
        <taxon>Suessiales</taxon>
        <taxon>Suessiaceae</taxon>
        <taxon>Polarella</taxon>
    </lineage>
</organism>
<comment type="cofactor">
    <cofactor evidence="2">
        <name>Mn(2+)</name>
        <dbReference type="ChEBI" id="CHEBI:29035"/>
    </cofactor>
</comment>
<dbReference type="EMBL" id="CAJNNW010026420">
    <property type="protein sequence ID" value="CAE8685170.1"/>
    <property type="molecule type" value="Genomic_DNA"/>
</dbReference>
<keyword evidence="8" id="KW-0408">Iron</keyword>
<sequence length="433" mass="47824">MNTGTVPAKAAPLLLEETWRWYGPNDLVSLEDIKQSGATGIVTALHQCPIGEVWPVEAIKERKAMLEAKGFTWSVVESVPVHESIKLGKPERSKYIEAYKQTVLNLGGCGVRRICYNFMPVLDWTRTDLTRRWPDGSEALAYDADDLAAFDLFILQREGAEAEYTDAQRARAKACLDRMDMDAKNCLQQNVIAGLPGRMVEAYSIEQFRAAVAEYKGMSSEQMRENLAHFLREVIPSCEKAGVYMAIHPDDPPRPILGLPPACSTRDDVAALLKAVDSRHNGITLCVGTYASSPQNNVEEMAKEFAHRTHFVHLRNVSKETPEGESGLGPAGCTFIESDHLGGDVDMHSIMLTMLQEKQRRIGEGWGDMCNIPFRPDHGHKMLDDMAAKKTNPGYTCIGRLRGLAELRGLQLGIALSGLVKSEEPSAKKAKIG</sequence>
<evidence type="ECO:0000256" key="8">
    <source>
        <dbReference type="ARBA" id="ARBA00023004"/>
    </source>
</evidence>
<dbReference type="InterPro" id="IPR004628">
    <property type="entry name" value="Man_deHydtase"/>
</dbReference>
<comment type="function">
    <text evidence="4">Catalyzes the dehydration of D-mannonate.</text>
</comment>
<dbReference type="PANTHER" id="PTHR30387">
    <property type="entry name" value="MANNONATE DEHYDRATASE"/>
    <property type="match status" value="1"/>
</dbReference>
<comment type="catalytic activity">
    <reaction evidence="1">
        <text>D-mannonate = 2-dehydro-3-deoxy-D-gluconate + H2O</text>
        <dbReference type="Rhea" id="RHEA:20097"/>
        <dbReference type="ChEBI" id="CHEBI:15377"/>
        <dbReference type="ChEBI" id="CHEBI:17767"/>
        <dbReference type="ChEBI" id="CHEBI:57990"/>
        <dbReference type="EC" id="4.2.1.8"/>
    </reaction>
</comment>
<dbReference type="GO" id="GO:0030145">
    <property type="term" value="F:manganese ion binding"/>
    <property type="evidence" value="ECO:0007669"/>
    <property type="project" value="TreeGrafter"/>
</dbReference>
<gene>
    <name evidence="11" type="ORF">PGLA1383_LOCUS53060</name>
    <name evidence="12" type="ORF">PGLA2088_LOCUS24332</name>
</gene>
<evidence type="ECO:0000256" key="9">
    <source>
        <dbReference type="ARBA" id="ARBA00023211"/>
    </source>
</evidence>
<dbReference type="EC" id="4.2.1.8" evidence="7"/>
<evidence type="ECO:0000256" key="3">
    <source>
        <dbReference type="ARBA" id="ARBA00001954"/>
    </source>
</evidence>
<dbReference type="AlphaFoldDB" id="A0A813HI65"/>
<evidence type="ECO:0000313" key="12">
    <source>
        <dbReference type="EMBL" id="CAE8685170.1"/>
    </source>
</evidence>
<evidence type="ECO:0000256" key="2">
    <source>
        <dbReference type="ARBA" id="ARBA00001936"/>
    </source>
</evidence>
<keyword evidence="9" id="KW-0464">Manganese</keyword>
<evidence type="ECO:0000256" key="6">
    <source>
        <dbReference type="ARBA" id="ARBA00007389"/>
    </source>
</evidence>
<keyword evidence="10" id="KW-0456">Lyase</keyword>
<comment type="similarity">
    <text evidence="6">Belongs to the mannonate dehydratase family.</text>
</comment>
<evidence type="ECO:0000256" key="5">
    <source>
        <dbReference type="ARBA" id="ARBA00004892"/>
    </source>
</evidence>